<evidence type="ECO:0000256" key="1">
    <source>
        <dbReference type="PROSITE-ProRule" id="PRU00043"/>
    </source>
</evidence>
<accession>A0A672UD65</accession>
<proteinExistence type="predicted"/>
<dbReference type="Proteomes" id="UP000472266">
    <property type="component" value="Chromosome 4"/>
</dbReference>
<evidence type="ECO:0000256" key="2">
    <source>
        <dbReference type="SAM" id="MobiDB-lite"/>
    </source>
</evidence>
<sequence length="227" mass="24803">RRRRQPGLPPAPRGASDRRRLRAQRGPSAPPRSATARPGPARPVPAERSGAGVRRASPGRQPLALRAPGLRAQRLAAPRRRRTQLLKGLPATSTVEENAAAGVTVYTFNVTVSPLSSEDVAVLPTILNSNPLAKAFVIEPKGNLEFQVVTTGNPVLDYETMPNRVDLQIFVEDTTGRTDLNILTVQVTDKNEHPVFQGNMAIQIFAAPCISAILSLREWSHFFQERI</sequence>
<dbReference type="GO" id="GO:0005509">
    <property type="term" value="F:calcium ion binding"/>
    <property type="evidence" value="ECO:0007669"/>
    <property type="project" value="UniProtKB-UniRule"/>
</dbReference>
<keyword evidence="5" id="KW-1185">Reference proteome</keyword>
<evidence type="ECO:0000259" key="3">
    <source>
        <dbReference type="PROSITE" id="PS50268"/>
    </source>
</evidence>
<keyword evidence="1" id="KW-0106">Calcium</keyword>
<feature type="compositionally biased region" description="Low complexity" evidence="2">
    <location>
        <begin position="25"/>
        <end position="39"/>
    </location>
</feature>
<dbReference type="Gene3D" id="2.60.40.60">
    <property type="entry name" value="Cadherins"/>
    <property type="match status" value="1"/>
</dbReference>
<reference evidence="4" key="2">
    <citation type="submission" date="2025-08" db="UniProtKB">
        <authorList>
            <consortium name="Ensembl"/>
        </authorList>
    </citation>
    <scope>IDENTIFICATION</scope>
</reference>
<dbReference type="GeneTree" id="ENSGT00980000200289"/>
<evidence type="ECO:0000313" key="5">
    <source>
        <dbReference type="Proteomes" id="UP000472266"/>
    </source>
</evidence>
<dbReference type="InParanoid" id="A0A672UD65"/>
<feature type="region of interest" description="Disordered" evidence="2">
    <location>
        <begin position="1"/>
        <end position="63"/>
    </location>
</feature>
<protein>
    <recommendedName>
        <fullName evidence="3">Cadherin domain-containing protein</fullName>
    </recommendedName>
</protein>
<dbReference type="AlphaFoldDB" id="A0A672UD65"/>
<dbReference type="PROSITE" id="PS50268">
    <property type="entry name" value="CADHERIN_2"/>
    <property type="match status" value="1"/>
</dbReference>
<reference evidence="4 5" key="1">
    <citation type="submission" date="2019-11" db="EMBL/GenBank/DDBJ databases">
        <title>Strigops habroptila (kakapo) genome, bStrHab1, primary haplotype, v2.</title>
        <authorList>
            <person name="Jarvis E.D."/>
            <person name="Howard J."/>
            <person name="Rhie A."/>
            <person name="Phillippy A."/>
            <person name="Korlach J."/>
            <person name="Digby A."/>
            <person name="Iorns D."/>
            <person name="Eason D."/>
            <person name="Robertson B."/>
            <person name="Raemaekers T."/>
            <person name="Howe K."/>
            <person name="Lewin H."/>
            <person name="Damas J."/>
            <person name="Hastie A."/>
            <person name="Tracey A."/>
            <person name="Chow W."/>
            <person name="Fedrigo O."/>
        </authorList>
    </citation>
    <scope>NUCLEOTIDE SEQUENCE [LARGE SCALE GENOMIC DNA]</scope>
</reference>
<dbReference type="CDD" id="cd11304">
    <property type="entry name" value="Cadherin_repeat"/>
    <property type="match status" value="1"/>
</dbReference>
<dbReference type="Ensembl" id="ENSSHBT00005015692.1">
    <property type="protein sequence ID" value="ENSSHBP00005013032.1"/>
    <property type="gene ID" value="ENSSHBG00005011452.1"/>
</dbReference>
<dbReference type="GO" id="GO:0007156">
    <property type="term" value="P:homophilic cell adhesion via plasma membrane adhesion molecules"/>
    <property type="evidence" value="ECO:0007669"/>
    <property type="project" value="InterPro"/>
</dbReference>
<organism evidence="4 5">
    <name type="scientific">Strigops habroptila</name>
    <name type="common">Kakapo</name>
    <dbReference type="NCBI Taxonomy" id="2489341"/>
    <lineage>
        <taxon>Eukaryota</taxon>
        <taxon>Metazoa</taxon>
        <taxon>Chordata</taxon>
        <taxon>Craniata</taxon>
        <taxon>Vertebrata</taxon>
        <taxon>Euteleostomi</taxon>
        <taxon>Archelosauria</taxon>
        <taxon>Archosauria</taxon>
        <taxon>Dinosauria</taxon>
        <taxon>Saurischia</taxon>
        <taxon>Theropoda</taxon>
        <taxon>Coelurosauria</taxon>
        <taxon>Aves</taxon>
        <taxon>Neognathae</taxon>
        <taxon>Neoaves</taxon>
        <taxon>Telluraves</taxon>
        <taxon>Australaves</taxon>
        <taxon>Psittaciformes</taxon>
        <taxon>Psittacidae</taxon>
        <taxon>Strigops</taxon>
    </lineage>
</organism>
<reference evidence="4" key="3">
    <citation type="submission" date="2025-09" db="UniProtKB">
        <authorList>
            <consortium name="Ensembl"/>
        </authorList>
    </citation>
    <scope>IDENTIFICATION</scope>
</reference>
<evidence type="ECO:0000313" key="4">
    <source>
        <dbReference type="Ensembl" id="ENSSHBP00005013032.1"/>
    </source>
</evidence>
<name>A0A672UD65_STRHB</name>
<dbReference type="GO" id="GO:0016020">
    <property type="term" value="C:membrane"/>
    <property type="evidence" value="ECO:0007669"/>
    <property type="project" value="InterPro"/>
</dbReference>
<feature type="domain" description="Cadherin" evidence="3">
    <location>
        <begin position="87"/>
        <end position="196"/>
    </location>
</feature>
<dbReference type="InterPro" id="IPR002126">
    <property type="entry name" value="Cadherin-like_dom"/>
</dbReference>